<dbReference type="Proteomes" id="UP000290849">
    <property type="component" value="Unassembled WGS sequence"/>
</dbReference>
<organism evidence="7 8">
    <name type="scientific">Achromobacter aloeverae</name>
    <dbReference type="NCBI Taxonomy" id="1750518"/>
    <lineage>
        <taxon>Bacteria</taxon>
        <taxon>Pseudomonadati</taxon>
        <taxon>Pseudomonadota</taxon>
        <taxon>Betaproteobacteria</taxon>
        <taxon>Burkholderiales</taxon>
        <taxon>Alcaligenaceae</taxon>
        <taxon>Achromobacter</taxon>
    </lineage>
</organism>
<comment type="similarity">
    <text evidence="1 6">Belongs to the polypeptide deformylase family.</text>
</comment>
<dbReference type="InterPro" id="IPR036821">
    <property type="entry name" value="Peptide_deformylase_sf"/>
</dbReference>
<feature type="binding site" evidence="6">
    <location>
        <position position="92"/>
    </location>
    <ligand>
        <name>Fe cation</name>
        <dbReference type="ChEBI" id="CHEBI:24875"/>
    </ligand>
</feature>
<evidence type="ECO:0000256" key="1">
    <source>
        <dbReference type="ARBA" id="ARBA00010759"/>
    </source>
</evidence>
<protein>
    <recommendedName>
        <fullName evidence="6">Peptide deformylase</fullName>
        <shortName evidence="6">PDF</shortName>
        <ecNumber evidence="6">3.5.1.88</ecNumber>
    </recommendedName>
    <alternativeName>
        <fullName evidence="6">Polypeptide deformylase</fullName>
    </alternativeName>
</protein>
<evidence type="ECO:0000256" key="4">
    <source>
        <dbReference type="ARBA" id="ARBA00022917"/>
    </source>
</evidence>
<comment type="caution">
    <text evidence="7">The sequence shown here is derived from an EMBL/GenBank/DDBJ whole genome shotgun (WGS) entry which is preliminary data.</text>
</comment>
<keyword evidence="8" id="KW-1185">Reference proteome</keyword>
<dbReference type="SUPFAM" id="SSF56420">
    <property type="entry name" value="Peptide deformylase"/>
    <property type="match status" value="1"/>
</dbReference>
<comment type="function">
    <text evidence="6">Removes the formyl group from the N-terminal Met of newly synthesized proteins. Requires at least a dipeptide for an efficient rate of reaction. N-terminal L-methionine is a prerequisite for activity but the enzyme has broad specificity at other positions.</text>
</comment>
<accession>A0A4Q1HH59</accession>
<name>A0A4Q1HH59_9BURK</name>
<dbReference type="NCBIfam" id="TIGR00079">
    <property type="entry name" value="pept_deformyl"/>
    <property type="match status" value="1"/>
</dbReference>
<feature type="binding site" evidence="6">
    <location>
        <position position="138"/>
    </location>
    <ligand>
        <name>Fe cation</name>
        <dbReference type="ChEBI" id="CHEBI:24875"/>
    </ligand>
</feature>
<evidence type="ECO:0000256" key="6">
    <source>
        <dbReference type="HAMAP-Rule" id="MF_00163"/>
    </source>
</evidence>
<sequence>MALLNILRYPDPRLHKKAKPVAEVDERIRTLVRDMAETMYAAPGVGLAATQVDVHERVVTIDVSEEGNDLLVLINPEITWKSEERKRYEEGCLSVPEIYDEVERAARIRFKALDIDGKPYEKEADGLLAVCVQHELDHLEGKVFVEYLSFLKQNRIKTKLRKAEREALRA</sequence>
<dbReference type="AlphaFoldDB" id="A0A4Q1HH59"/>
<dbReference type="EMBL" id="PYAL01000005">
    <property type="protein sequence ID" value="RXN86870.1"/>
    <property type="molecule type" value="Genomic_DNA"/>
</dbReference>
<evidence type="ECO:0000256" key="3">
    <source>
        <dbReference type="ARBA" id="ARBA00022801"/>
    </source>
</evidence>
<dbReference type="EC" id="3.5.1.88" evidence="6"/>
<evidence type="ECO:0000313" key="8">
    <source>
        <dbReference type="Proteomes" id="UP000290849"/>
    </source>
</evidence>
<dbReference type="Pfam" id="PF01327">
    <property type="entry name" value="Pep_deformylase"/>
    <property type="match status" value="1"/>
</dbReference>
<keyword evidence="3 6" id="KW-0378">Hydrolase</keyword>
<dbReference type="GO" id="GO:0006412">
    <property type="term" value="P:translation"/>
    <property type="evidence" value="ECO:0007669"/>
    <property type="project" value="UniProtKB-UniRule"/>
</dbReference>
<dbReference type="PRINTS" id="PR01576">
    <property type="entry name" value="PDEFORMYLASE"/>
</dbReference>
<dbReference type="CDD" id="cd00487">
    <property type="entry name" value="Pep_deformylase"/>
    <property type="match status" value="1"/>
</dbReference>
<feature type="active site" evidence="6">
    <location>
        <position position="135"/>
    </location>
</feature>
<proteinExistence type="inferred from homology"/>
<dbReference type="GO" id="GO:0042586">
    <property type="term" value="F:peptide deformylase activity"/>
    <property type="evidence" value="ECO:0007669"/>
    <property type="project" value="UniProtKB-UniRule"/>
</dbReference>
<dbReference type="PANTHER" id="PTHR10458">
    <property type="entry name" value="PEPTIDE DEFORMYLASE"/>
    <property type="match status" value="1"/>
</dbReference>
<dbReference type="OrthoDB" id="9804313at2"/>
<dbReference type="InterPro" id="IPR023635">
    <property type="entry name" value="Peptide_deformylase"/>
</dbReference>
<evidence type="ECO:0000313" key="7">
    <source>
        <dbReference type="EMBL" id="RXN86870.1"/>
    </source>
</evidence>
<dbReference type="RefSeq" id="WP_129151870.1">
    <property type="nucleotide sequence ID" value="NZ_JBHSDO010000012.1"/>
</dbReference>
<keyword evidence="4 6" id="KW-0648">Protein biosynthesis</keyword>
<dbReference type="FunFam" id="3.90.45.10:FF:000001">
    <property type="entry name" value="Peptide deformylase"/>
    <property type="match status" value="1"/>
</dbReference>
<comment type="cofactor">
    <cofactor evidence="6">
        <name>Fe(2+)</name>
        <dbReference type="ChEBI" id="CHEBI:29033"/>
    </cofactor>
    <text evidence="6">Binds 1 Fe(2+) ion.</text>
</comment>
<keyword evidence="2 6" id="KW-0479">Metal-binding</keyword>
<evidence type="ECO:0000256" key="5">
    <source>
        <dbReference type="ARBA" id="ARBA00023004"/>
    </source>
</evidence>
<feature type="binding site" evidence="6">
    <location>
        <position position="134"/>
    </location>
    <ligand>
        <name>Fe cation</name>
        <dbReference type="ChEBI" id="CHEBI:24875"/>
    </ligand>
</feature>
<comment type="catalytic activity">
    <reaction evidence="6">
        <text>N-terminal N-formyl-L-methionyl-[peptide] + H2O = N-terminal L-methionyl-[peptide] + formate</text>
        <dbReference type="Rhea" id="RHEA:24420"/>
        <dbReference type="Rhea" id="RHEA-COMP:10639"/>
        <dbReference type="Rhea" id="RHEA-COMP:10640"/>
        <dbReference type="ChEBI" id="CHEBI:15377"/>
        <dbReference type="ChEBI" id="CHEBI:15740"/>
        <dbReference type="ChEBI" id="CHEBI:49298"/>
        <dbReference type="ChEBI" id="CHEBI:64731"/>
        <dbReference type="EC" id="3.5.1.88"/>
    </reaction>
</comment>
<evidence type="ECO:0000256" key="2">
    <source>
        <dbReference type="ARBA" id="ARBA00022723"/>
    </source>
</evidence>
<reference evidence="7 8" key="1">
    <citation type="journal article" date="2017" name="Int. J. Syst. Evol. Microbiol.">
        <title>Achromobacter aloeverae sp. nov., isolated from the root of Aloe vera (L.) Burm.f.</title>
        <authorList>
            <person name="Kuncharoen N."/>
            <person name="Muramatsu Y."/>
            <person name="Shibata C."/>
            <person name="Kamakura Y."/>
            <person name="Nakagawa Y."/>
            <person name="Tanasupawat S."/>
        </authorList>
    </citation>
    <scope>NUCLEOTIDE SEQUENCE [LARGE SCALE GENOMIC DNA]</scope>
    <source>
        <strain evidence="7 8">AVA-1</strain>
    </source>
</reference>
<keyword evidence="5 6" id="KW-0408">Iron</keyword>
<dbReference type="PIRSF" id="PIRSF004749">
    <property type="entry name" value="Pep_def"/>
    <property type="match status" value="1"/>
</dbReference>
<dbReference type="GO" id="GO:0046872">
    <property type="term" value="F:metal ion binding"/>
    <property type="evidence" value="ECO:0007669"/>
    <property type="project" value="UniProtKB-KW"/>
</dbReference>
<dbReference type="Gene3D" id="3.90.45.10">
    <property type="entry name" value="Peptide deformylase"/>
    <property type="match status" value="1"/>
</dbReference>
<dbReference type="HAMAP" id="MF_00163">
    <property type="entry name" value="Pep_deformylase"/>
    <property type="match status" value="1"/>
</dbReference>
<dbReference type="PANTHER" id="PTHR10458:SF22">
    <property type="entry name" value="PEPTIDE DEFORMYLASE"/>
    <property type="match status" value="1"/>
</dbReference>
<dbReference type="NCBIfam" id="NF001159">
    <property type="entry name" value="PRK00150.1-3"/>
    <property type="match status" value="1"/>
</dbReference>
<gene>
    <name evidence="6" type="primary">def</name>
    <name evidence="7" type="ORF">C7R54_18360</name>
</gene>